<dbReference type="RefSeq" id="XP_028530213.1">
    <property type="nucleotide sequence ID" value="XM_028673796.1"/>
</dbReference>
<sequence length="157" mass="17789">MDQIHNSIIVDPSEKVTNEKAGTVISLVIIFVDTILLTNLLINAKISCDGYLRTWVIGAIILSFFLFSFVKRIQKLLKENRGLFSEVLLMLLCFLWTYFGTIQINKSSACQKNAPFLFWAVFTLVTAIWCSIIGMILSLMIITVGSFFIIRSKVDKI</sequence>
<dbReference type="Proteomes" id="UP000220797">
    <property type="component" value="Unassembled WGS sequence"/>
</dbReference>
<dbReference type="GeneID" id="39733517"/>
<evidence type="ECO:0000313" key="2">
    <source>
        <dbReference type="EMBL" id="CRG97412.1"/>
    </source>
</evidence>
<dbReference type="EMBL" id="CVMV01000110">
    <property type="protein sequence ID" value="CRG97412.1"/>
    <property type="molecule type" value="Genomic_DNA"/>
</dbReference>
<gene>
    <name evidence="2" type="ORF">PGAL8A_00498400</name>
</gene>
<dbReference type="OrthoDB" id="409650at2759"/>
<comment type="caution">
    <text evidence="2">The sequence shown here is derived from an EMBL/GenBank/DDBJ whole genome shotgun (WGS) entry which is preliminary data.</text>
</comment>
<accession>A0A1J1GXX7</accession>
<feature type="transmembrane region" description="Helical" evidence="1">
    <location>
        <begin position="82"/>
        <end position="104"/>
    </location>
</feature>
<organism evidence="2 3">
    <name type="scientific">Plasmodium gallinaceum</name>
    <dbReference type="NCBI Taxonomy" id="5849"/>
    <lineage>
        <taxon>Eukaryota</taxon>
        <taxon>Sar</taxon>
        <taxon>Alveolata</taxon>
        <taxon>Apicomplexa</taxon>
        <taxon>Aconoidasida</taxon>
        <taxon>Haemosporida</taxon>
        <taxon>Plasmodiidae</taxon>
        <taxon>Plasmodium</taxon>
        <taxon>Plasmodium (Haemamoeba)</taxon>
    </lineage>
</organism>
<proteinExistence type="predicted"/>
<feature type="transmembrane region" description="Helical" evidence="1">
    <location>
        <begin position="21"/>
        <end position="44"/>
    </location>
</feature>
<evidence type="ECO:0000256" key="1">
    <source>
        <dbReference type="SAM" id="Phobius"/>
    </source>
</evidence>
<name>A0A1J1GXX7_PLAGA</name>
<keyword evidence="1" id="KW-0472">Membrane</keyword>
<dbReference type="AlphaFoldDB" id="A0A1J1GXX7"/>
<keyword evidence="3" id="KW-1185">Reference proteome</keyword>
<protein>
    <submittedName>
        <fullName evidence="2">Uncharacterized protein</fullName>
    </submittedName>
</protein>
<evidence type="ECO:0000313" key="3">
    <source>
        <dbReference type="Proteomes" id="UP000220797"/>
    </source>
</evidence>
<dbReference type="VEuPathDB" id="PlasmoDB:PGAL8A_00498400"/>
<feature type="transmembrane region" description="Helical" evidence="1">
    <location>
        <begin position="50"/>
        <end position="70"/>
    </location>
</feature>
<reference evidence="2" key="1">
    <citation type="submission" date="2015-04" db="EMBL/GenBank/DDBJ databases">
        <authorList>
            <consortium name="Pathogen Informatics"/>
        </authorList>
    </citation>
    <scope>NUCLEOTIDE SEQUENCE [LARGE SCALE GENOMIC DNA]</scope>
    <source>
        <strain evidence="2">8A</strain>
    </source>
</reference>
<feature type="transmembrane region" description="Helical" evidence="1">
    <location>
        <begin position="116"/>
        <end position="149"/>
    </location>
</feature>
<keyword evidence="1" id="KW-1133">Transmembrane helix</keyword>
<dbReference type="OMA" id="YLRTWII"/>
<keyword evidence="1" id="KW-0812">Transmembrane</keyword>